<dbReference type="EMBL" id="MATO01000006">
    <property type="protein sequence ID" value="OCS93687.1"/>
    <property type="molecule type" value="Genomic_DNA"/>
</dbReference>
<keyword evidence="5 6" id="KW-0472">Membrane</keyword>
<feature type="transmembrane region" description="Helical" evidence="6">
    <location>
        <begin position="7"/>
        <end position="29"/>
    </location>
</feature>
<evidence type="ECO:0000259" key="7">
    <source>
        <dbReference type="PROSITE" id="PS50850"/>
    </source>
</evidence>
<feature type="transmembrane region" description="Helical" evidence="6">
    <location>
        <begin position="35"/>
        <end position="57"/>
    </location>
</feature>
<dbReference type="Proteomes" id="UP000093482">
    <property type="component" value="Unassembled WGS sequence"/>
</dbReference>
<dbReference type="InterPro" id="IPR011701">
    <property type="entry name" value="MFS"/>
</dbReference>
<dbReference type="GO" id="GO:0005886">
    <property type="term" value="C:plasma membrane"/>
    <property type="evidence" value="ECO:0007669"/>
    <property type="project" value="UniProtKB-SubCell"/>
</dbReference>
<dbReference type="InterPro" id="IPR020846">
    <property type="entry name" value="MFS_dom"/>
</dbReference>
<evidence type="ECO:0000256" key="2">
    <source>
        <dbReference type="ARBA" id="ARBA00022448"/>
    </source>
</evidence>
<keyword evidence="9" id="KW-1185">Reference proteome</keyword>
<dbReference type="Pfam" id="PF07690">
    <property type="entry name" value="MFS_1"/>
    <property type="match status" value="1"/>
</dbReference>
<dbReference type="SUPFAM" id="SSF103473">
    <property type="entry name" value="MFS general substrate transporter"/>
    <property type="match status" value="1"/>
</dbReference>
<feature type="transmembrane region" description="Helical" evidence="6">
    <location>
        <begin position="275"/>
        <end position="292"/>
    </location>
</feature>
<dbReference type="InterPro" id="IPR001958">
    <property type="entry name" value="Tet-R_TetA/multi-R_MdtG-like"/>
</dbReference>
<feature type="transmembrane region" description="Helical" evidence="6">
    <location>
        <begin position="298"/>
        <end position="317"/>
    </location>
</feature>
<keyword evidence="4 6" id="KW-1133">Transmembrane helix</keyword>
<reference evidence="8 9" key="1">
    <citation type="submission" date="2016-07" db="EMBL/GenBank/DDBJ databases">
        <title>Caryophanon latum genome sequencing.</title>
        <authorList>
            <person name="Verma A."/>
            <person name="Pal Y."/>
            <person name="Krishnamurthi S."/>
        </authorList>
    </citation>
    <scope>NUCLEOTIDE SEQUENCE [LARGE SCALE GENOMIC DNA]</scope>
    <source>
        <strain evidence="8 9">DSM 14151</strain>
    </source>
</reference>
<dbReference type="PANTHER" id="PTHR23504:SF115">
    <property type="entry name" value="MULTIDRUG RESISTANCE PROTEIN 2"/>
    <property type="match status" value="1"/>
</dbReference>
<accession>A0A1C0Z2J6</accession>
<evidence type="ECO:0000256" key="1">
    <source>
        <dbReference type="ARBA" id="ARBA00004651"/>
    </source>
</evidence>
<gene>
    <name evidence="8" type="ORF">A6K76_04965</name>
</gene>
<sequence length="393" mass="42508">MGQHKFVFAVLMFAMFITMAGVGIMVPVMPTYLEIFGVGGTVLGFLIASFALAQFLFSPIAGDLSDRHGRKIFIVVGLVVYGVAQYIFGYATEIWMLFASRFLSGFGAAFIAAPVMAYVADITLPQERGKGMGLIGASMSLGFMIGPGFGGFLSNVNIHFPFLLSGSLALATAAIALFALPNIKPQVNPQAVRENLWQQLTRSTQTPYFVLLIVVFTFSFGIANFQGTLALLLADKFSYTANDIAIILTIGGFIGVILQTFVIGKLFKRFGEMNVILVNLLVAAAMMLLTIFVSGFFLITVVATLFSIATTFIRPAVNTLISKMAGMQQGYASGMNNAFMSLGTMFGPALAGILYDWNMNSPYIFGAIILVLCFFLAYAWQKKQPKDNSMNAS</sequence>
<dbReference type="PANTHER" id="PTHR23504">
    <property type="entry name" value="MAJOR FACILITATOR SUPERFAMILY DOMAIN-CONTAINING PROTEIN 10"/>
    <property type="match status" value="1"/>
</dbReference>
<feature type="transmembrane region" description="Helical" evidence="6">
    <location>
        <begin position="244"/>
        <end position="263"/>
    </location>
</feature>
<dbReference type="RefSeq" id="WP_066461577.1">
    <property type="nucleotide sequence ID" value="NZ_MATO01000006.1"/>
</dbReference>
<evidence type="ECO:0000256" key="6">
    <source>
        <dbReference type="SAM" id="Phobius"/>
    </source>
</evidence>
<keyword evidence="2" id="KW-0813">Transport</keyword>
<evidence type="ECO:0000313" key="9">
    <source>
        <dbReference type="Proteomes" id="UP000093482"/>
    </source>
</evidence>
<evidence type="ECO:0000256" key="4">
    <source>
        <dbReference type="ARBA" id="ARBA00022989"/>
    </source>
</evidence>
<name>A0A1C0Z2J6_9BACL</name>
<comment type="caution">
    <text evidence="8">The sequence shown here is derived from an EMBL/GenBank/DDBJ whole genome shotgun (WGS) entry which is preliminary data.</text>
</comment>
<dbReference type="InterPro" id="IPR036259">
    <property type="entry name" value="MFS_trans_sf"/>
</dbReference>
<feature type="transmembrane region" description="Helical" evidence="6">
    <location>
        <begin position="363"/>
        <end position="380"/>
    </location>
</feature>
<feature type="transmembrane region" description="Helical" evidence="6">
    <location>
        <begin position="158"/>
        <end position="180"/>
    </location>
</feature>
<comment type="subcellular location">
    <subcellularLocation>
        <location evidence="1">Cell membrane</location>
        <topology evidence="1">Multi-pass membrane protein</topology>
    </subcellularLocation>
</comment>
<feature type="transmembrane region" description="Helical" evidence="6">
    <location>
        <begin position="132"/>
        <end position="152"/>
    </location>
</feature>
<evidence type="ECO:0000313" key="8">
    <source>
        <dbReference type="EMBL" id="OCS93687.1"/>
    </source>
</evidence>
<protein>
    <submittedName>
        <fullName evidence="8">Multidrug transporter</fullName>
    </submittedName>
</protein>
<dbReference type="CDD" id="cd17325">
    <property type="entry name" value="MFS_MdtG_SLC18_like"/>
    <property type="match status" value="1"/>
</dbReference>
<evidence type="ECO:0000256" key="5">
    <source>
        <dbReference type="ARBA" id="ARBA00023136"/>
    </source>
</evidence>
<dbReference type="GO" id="GO:0022857">
    <property type="term" value="F:transmembrane transporter activity"/>
    <property type="evidence" value="ECO:0007669"/>
    <property type="project" value="InterPro"/>
</dbReference>
<dbReference type="PRINTS" id="PR01035">
    <property type="entry name" value="TCRTETA"/>
</dbReference>
<proteinExistence type="predicted"/>
<dbReference type="PROSITE" id="PS50850">
    <property type="entry name" value="MFS"/>
    <property type="match status" value="1"/>
</dbReference>
<dbReference type="AlphaFoldDB" id="A0A1C0Z2J6"/>
<feature type="transmembrane region" description="Helical" evidence="6">
    <location>
        <begin position="94"/>
        <end position="120"/>
    </location>
</feature>
<feature type="transmembrane region" description="Helical" evidence="6">
    <location>
        <begin position="69"/>
        <end position="88"/>
    </location>
</feature>
<feature type="domain" description="Major facilitator superfamily (MFS) profile" evidence="7">
    <location>
        <begin position="7"/>
        <end position="384"/>
    </location>
</feature>
<feature type="transmembrane region" description="Helical" evidence="6">
    <location>
        <begin position="338"/>
        <end position="357"/>
    </location>
</feature>
<evidence type="ECO:0000256" key="3">
    <source>
        <dbReference type="ARBA" id="ARBA00022692"/>
    </source>
</evidence>
<organism evidence="8 9">
    <name type="scientific">Caryophanon latum</name>
    <dbReference type="NCBI Taxonomy" id="33977"/>
    <lineage>
        <taxon>Bacteria</taxon>
        <taxon>Bacillati</taxon>
        <taxon>Bacillota</taxon>
        <taxon>Bacilli</taxon>
        <taxon>Bacillales</taxon>
        <taxon>Caryophanaceae</taxon>
        <taxon>Caryophanon</taxon>
    </lineage>
</organism>
<dbReference type="Gene3D" id="1.20.1250.20">
    <property type="entry name" value="MFS general substrate transporter like domains"/>
    <property type="match status" value="1"/>
</dbReference>
<feature type="transmembrane region" description="Helical" evidence="6">
    <location>
        <begin position="208"/>
        <end position="232"/>
    </location>
</feature>
<keyword evidence="3 6" id="KW-0812">Transmembrane</keyword>